<comment type="function">
    <text evidence="7">DNA-dependent RNA polymerase which catalyzes the transcription of DNA into RNA using the four ribonucleoside triphosphates as substrates.</text>
</comment>
<dbReference type="FunFam" id="3.30.1490.120:FF:000004">
    <property type="entry name" value="RNA polymerase I subunit Rpa43"/>
    <property type="match status" value="1"/>
</dbReference>
<gene>
    <name evidence="10" type="ORF">ASPCAL09939</name>
</gene>
<dbReference type="PANTHER" id="PTHR12709">
    <property type="entry name" value="DNA-DIRECTED RNA POLYMERASE II, III"/>
    <property type="match status" value="1"/>
</dbReference>
<accession>A0A0U5GAR5</accession>
<dbReference type="InterPro" id="IPR045113">
    <property type="entry name" value="Rpb7-like"/>
</dbReference>
<keyword evidence="3 7" id="KW-0240">DNA-directed RNA polymerase</keyword>
<keyword evidence="4" id="KW-0597">Phosphoprotein</keyword>
<evidence type="ECO:0000256" key="2">
    <source>
        <dbReference type="ARBA" id="ARBA00005930"/>
    </source>
</evidence>
<comment type="subcellular location">
    <subcellularLocation>
        <location evidence="1">Nucleus</location>
        <location evidence="1">Nucleolus</location>
    </subcellularLocation>
</comment>
<dbReference type="Proteomes" id="UP000054771">
    <property type="component" value="Unassembled WGS sequence"/>
</dbReference>
<dbReference type="GO" id="GO:0005736">
    <property type="term" value="C:RNA polymerase I complex"/>
    <property type="evidence" value="ECO:0007669"/>
    <property type="project" value="UniProtKB-ARBA"/>
</dbReference>
<dbReference type="OMA" id="DEYGVLY"/>
<feature type="region of interest" description="Disordered" evidence="8">
    <location>
        <begin position="415"/>
        <end position="436"/>
    </location>
</feature>
<feature type="compositionally biased region" description="Basic residues" evidence="8">
    <location>
        <begin position="53"/>
        <end position="65"/>
    </location>
</feature>
<dbReference type="OrthoDB" id="10250504at2759"/>
<proteinExistence type="inferred from homology"/>
<evidence type="ECO:0000313" key="10">
    <source>
        <dbReference type="EMBL" id="CEL06767.1"/>
    </source>
</evidence>
<evidence type="ECO:0000256" key="3">
    <source>
        <dbReference type="ARBA" id="ARBA00022478"/>
    </source>
</evidence>
<dbReference type="Gene3D" id="3.30.1490.120">
    <property type="entry name" value="RNA polymerase Rpb7-like, N-terminal domain"/>
    <property type="match status" value="1"/>
</dbReference>
<sequence length="436" mass="47103">MAVDEMEIDSNPASTGPLESEKERKRKHKHKDETSSPSKKKRKHEKADDAEKKSKKKDKSSKSKGKSTPSAITQPAQQESASVIPDSPYSLTTATLYLPLSPISISPTHALASLLAEHLSPLLLTYYPPLQGIILAYSNASISSHPPSASSTSSPADLNPQPLTLAATAGEYGVMYVYLTATFLVFRPQRGQLLEGWVNVQSEGFLGAVLLNLFSVGIERKRLPPNWKWIPPGEEDEMQDSSKPTSSAPTSSDEDDEESTSSPFDPEKEHFNPVSLASDANPFSYDSLDTTAPTTGEEGEGEGDVTAQDQQGAFDISDESLEGHFQSISGHRVRGTVKFRVVDIDVIPGSERDRGFLSVEGTMLSPEEEAKVLEDEKNGIIAPLSAARKTTMTTIPILAMSGGLAAPEDENEVVDIELDSPSKKPVKGKGKGKKQR</sequence>
<feature type="compositionally biased region" description="Low complexity" evidence="8">
    <location>
        <begin position="241"/>
        <end position="251"/>
    </location>
</feature>
<dbReference type="AlphaFoldDB" id="A0A0U5GAR5"/>
<reference evidence="11" key="1">
    <citation type="journal article" date="2016" name="Genome Announc.">
        <title>Draft genome sequences of fungus Aspergillus calidoustus.</title>
        <authorList>
            <person name="Horn F."/>
            <person name="Linde J."/>
            <person name="Mattern D.J."/>
            <person name="Walther G."/>
            <person name="Guthke R."/>
            <person name="Scherlach K."/>
            <person name="Martin K."/>
            <person name="Brakhage A.A."/>
            <person name="Petzke L."/>
            <person name="Valiante V."/>
        </authorList>
    </citation>
    <scope>NUCLEOTIDE SEQUENCE [LARGE SCALE GENOMIC DNA]</scope>
    <source>
        <strain evidence="11">SF006504</strain>
    </source>
</reference>
<dbReference type="GO" id="GO:0006361">
    <property type="term" value="P:transcription initiation at RNA polymerase I promoter"/>
    <property type="evidence" value="ECO:0007669"/>
    <property type="project" value="UniProtKB-ARBA"/>
</dbReference>
<organism evidence="10 11">
    <name type="scientific">Aspergillus calidoustus</name>
    <dbReference type="NCBI Taxonomy" id="454130"/>
    <lineage>
        <taxon>Eukaryota</taxon>
        <taxon>Fungi</taxon>
        <taxon>Dikarya</taxon>
        <taxon>Ascomycota</taxon>
        <taxon>Pezizomycotina</taxon>
        <taxon>Eurotiomycetes</taxon>
        <taxon>Eurotiomycetidae</taxon>
        <taxon>Eurotiales</taxon>
        <taxon>Aspergillaceae</taxon>
        <taxon>Aspergillus</taxon>
        <taxon>Aspergillus subgen. Nidulantes</taxon>
    </lineage>
</organism>
<evidence type="ECO:0000256" key="4">
    <source>
        <dbReference type="ARBA" id="ARBA00022553"/>
    </source>
</evidence>
<evidence type="ECO:0000256" key="1">
    <source>
        <dbReference type="ARBA" id="ARBA00004604"/>
    </source>
</evidence>
<feature type="region of interest" description="Disordered" evidence="8">
    <location>
        <begin position="225"/>
        <end position="305"/>
    </location>
</feature>
<name>A0A0U5GAR5_ASPCI</name>
<dbReference type="InterPro" id="IPR041178">
    <property type="entry name" value="RPA43_OB"/>
</dbReference>
<dbReference type="GO" id="GO:0006362">
    <property type="term" value="P:transcription elongation by RNA polymerase I"/>
    <property type="evidence" value="ECO:0007669"/>
    <property type="project" value="UniProtKB-ARBA"/>
</dbReference>
<evidence type="ECO:0000313" key="11">
    <source>
        <dbReference type="Proteomes" id="UP000054771"/>
    </source>
</evidence>
<keyword evidence="11" id="KW-1185">Reference proteome</keyword>
<dbReference type="Gene3D" id="2.40.50.1060">
    <property type="match status" value="1"/>
</dbReference>
<keyword evidence="6 7" id="KW-0539">Nucleus</keyword>
<feature type="region of interest" description="Disordered" evidence="8">
    <location>
        <begin position="1"/>
        <end position="84"/>
    </location>
</feature>
<evidence type="ECO:0000256" key="7">
    <source>
        <dbReference type="RuleBase" id="RU369086"/>
    </source>
</evidence>
<dbReference type="PANTHER" id="PTHR12709:SF5">
    <property type="entry name" value="DNA-DIRECTED RNA POLYMERASE I SUBUNIT RPA43"/>
    <property type="match status" value="1"/>
</dbReference>
<protein>
    <recommendedName>
        <fullName evidence="7">DNA-directed RNA polymerase subunit</fullName>
    </recommendedName>
</protein>
<dbReference type="InterPro" id="IPR036898">
    <property type="entry name" value="RNA_pol_Rpb7-like_N_sf"/>
</dbReference>
<dbReference type="EMBL" id="CDMC01000008">
    <property type="protein sequence ID" value="CEL06767.1"/>
    <property type="molecule type" value="Genomic_DNA"/>
</dbReference>
<feature type="compositionally biased region" description="Polar residues" evidence="8">
    <location>
        <begin position="68"/>
        <end position="81"/>
    </location>
</feature>
<evidence type="ECO:0000256" key="6">
    <source>
        <dbReference type="ARBA" id="ARBA00023242"/>
    </source>
</evidence>
<evidence type="ECO:0000259" key="9">
    <source>
        <dbReference type="Pfam" id="PF17875"/>
    </source>
</evidence>
<feature type="compositionally biased region" description="Basic residues" evidence="8">
    <location>
        <begin position="424"/>
        <end position="436"/>
    </location>
</feature>
<evidence type="ECO:0000256" key="8">
    <source>
        <dbReference type="SAM" id="MobiDB-lite"/>
    </source>
</evidence>
<comment type="similarity">
    <text evidence="2">Belongs to the eukaryotic RPA43 RNA polymerase subunit family.</text>
</comment>
<dbReference type="STRING" id="454130.A0A0U5GAR5"/>
<dbReference type="Pfam" id="PF17875">
    <property type="entry name" value="RPA43_OB"/>
    <property type="match status" value="1"/>
</dbReference>
<feature type="domain" description="RPA43 OB" evidence="9">
    <location>
        <begin position="188"/>
        <end position="364"/>
    </location>
</feature>
<keyword evidence="5 7" id="KW-0804">Transcription</keyword>
<evidence type="ECO:0000256" key="5">
    <source>
        <dbReference type="ARBA" id="ARBA00023163"/>
    </source>
</evidence>